<protein>
    <submittedName>
        <fullName evidence="1">Uncharacterized protein</fullName>
    </submittedName>
</protein>
<reference evidence="1" key="1">
    <citation type="submission" date="2022-07" db="EMBL/GenBank/DDBJ databases">
        <title>Genome Sequence of Phlebia brevispora.</title>
        <authorList>
            <person name="Buettner E."/>
        </authorList>
    </citation>
    <scope>NUCLEOTIDE SEQUENCE</scope>
    <source>
        <strain evidence="1">MPL23</strain>
    </source>
</reference>
<name>A0ACC1T193_9APHY</name>
<dbReference type="EMBL" id="JANHOG010000905">
    <property type="protein sequence ID" value="KAJ3550418.1"/>
    <property type="molecule type" value="Genomic_DNA"/>
</dbReference>
<comment type="caution">
    <text evidence="1">The sequence shown here is derived from an EMBL/GenBank/DDBJ whole genome shotgun (WGS) entry which is preliminary data.</text>
</comment>
<keyword evidence="2" id="KW-1185">Reference proteome</keyword>
<dbReference type="Proteomes" id="UP001148662">
    <property type="component" value="Unassembled WGS sequence"/>
</dbReference>
<evidence type="ECO:0000313" key="2">
    <source>
        <dbReference type="Proteomes" id="UP001148662"/>
    </source>
</evidence>
<organism evidence="1 2">
    <name type="scientific">Phlebia brevispora</name>
    <dbReference type="NCBI Taxonomy" id="194682"/>
    <lineage>
        <taxon>Eukaryota</taxon>
        <taxon>Fungi</taxon>
        <taxon>Dikarya</taxon>
        <taxon>Basidiomycota</taxon>
        <taxon>Agaricomycotina</taxon>
        <taxon>Agaricomycetes</taxon>
        <taxon>Polyporales</taxon>
        <taxon>Meruliaceae</taxon>
        <taxon>Phlebia</taxon>
    </lineage>
</organism>
<accession>A0ACC1T193</accession>
<proteinExistence type="predicted"/>
<gene>
    <name evidence="1" type="ORF">NM688_g5081</name>
</gene>
<sequence length="624" mass="71234">MHTSTAFRDRFVEQMYKDFPALSSLPFSPEKRGIEDFFIAVQYMSEHNFAKTQALAALPLLALNDLLDLKTLALYSALPYHLHDNFEINWPALEACESFTALPNGFSVALIGPAGWQWKMILQSGANSDDYKEAQWIRVATPPIAGDVLMKPQLKRPMTAVDIPCELHDLITHYFVHEHCMRNSSQVKNRGHECRGQQECKRNYVRCSQDELRNTALVCQRWAHAVQPVMFQFTSLSNREVIQLETLLKNPTTPIRQYVSHLYGELDGAEHLRNPSIHNLGLSVIPKLSELKECTLYLKLEGPLPKKHEMMSSIHPPFPRVLPCFSAGIQNLHLRVVHFKTFTHLMRLIREMPSLHDVDCEGVTWGTREGEIIYPTSFLARDNSSELVNYEMRDCTDDAGAAWLGILLGQTRADVLNRLDADSLCAVAKAGKYTRSIREQDRIMCRLPSSAMTFMFALEAFLTPRAPKGVRDRRRISAIRFWPHRDIDWRKIDEALATSLNAFGALQLVLFVLYDENEREGYLARIAPSMPFLTHSPKLKFALSSWDGRKGKRLYTQAALEDGEFRKIGEPVPVTERFSWEAFLHAECMLADLARKSAPLVQSSTAWPSPPLDLSFHFRNTHHF</sequence>
<evidence type="ECO:0000313" key="1">
    <source>
        <dbReference type="EMBL" id="KAJ3550418.1"/>
    </source>
</evidence>